<gene>
    <name evidence="1" type="ORF">RRG08_022152</name>
</gene>
<proteinExistence type="predicted"/>
<protein>
    <submittedName>
        <fullName evidence="1">Uncharacterized protein</fullName>
    </submittedName>
</protein>
<comment type="caution">
    <text evidence="1">The sequence shown here is derived from an EMBL/GenBank/DDBJ whole genome shotgun (WGS) entry which is preliminary data.</text>
</comment>
<reference evidence="1" key="1">
    <citation type="journal article" date="2023" name="G3 (Bethesda)">
        <title>A reference genome for the long-term kleptoplast-retaining sea slug Elysia crispata morphotype clarki.</title>
        <authorList>
            <person name="Eastman K.E."/>
            <person name="Pendleton A.L."/>
            <person name="Shaikh M.A."/>
            <person name="Suttiyut T."/>
            <person name="Ogas R."/>
            <person name="Tomko P."/>
            <person name="Gavelis G."/>
            <person name="Widhalm J.R."/>
            <person name="Wisecaver J.H."/>
        </authorList>
    </citation>
    <scope>NUCLEOTIDE SEQUENCE</scope>
    <source>
        <strain evidence="1">ECLA1</strain>
    </source>
</reference>
<dbReference type="EMBL" id="JAWDGP010001827">
    <property type="protein sequence ID" value="KAK3787859.1"/>
    <property type="molecule type" value="Genomic_DNA"/>
</dbReference>
<accession>A0AAE1DYP2</accession>
<evidence type="ECO:0000313" key="2">
    <source>
        <dbReference type="Proteomes" id="UP001283361"/>
    </source>
</evidence>
<evidence type="ECO:0000313" key="1">
    <source>
        <dbReference type="EMBL" id="KAK3787859.1"/>
    </source>
</evidence>
<sequence>MRDLAKPGLRCEDCIDIETPGRKQERADPDRARYNNRDRLRDQIKIAPVSAVKAQHKKQEGRRKENRLFCGLLFFDK</sequence>
<keyword evidence="2" id="KW-1185">Reference proteome</keyword>
<organism evidence="1 2">
    <name type="scientific">Elysia crispata</name>
    <name type="common">lettuce slug</name>
    <dbReference type="NCBI Taxonomy" id="231223"/>
    <lineage>
        <taxon>Eukaryota</taxon>
        <taxon>Metazoa</taxon>
        <taxon>Spiralia</taxon>
        <taxon>Lophotrochozoa</taxon>
        <taxon>Mollusca</taxon>
        <taxon>Gastropoda</taxon>
        <taxon>Heterobranchia</taxon>
        <taxon>Euthyneura</taxon>
        <taxon>Panpulmonata</taxon>
        <taxon>Sacoglossa</taxon>
        <taxon>Placobranchoidea</taxon>
        <taxon>Plakobranchidae</taxon>
        <taxon>Elysia</taxon>
    </lineage>
</organism>
<dbReference type="AlphaFoldDB" id="A0AAE1DYP2"/>
<name>A0AAE1DYP2_9GAST</name>
<dbReference type="Proteomes" id="UP001283361">
    <property type="component" value="Unassembled WGS sequence"/>
</dbReference>